<accession>A0AAD2DCB0</accession>
<dbReference type="Proteomes" id="UP001295684">
    <property type="component" value="Unassembled WGS sequence"/>
</dbReference>
<evidence type="ECO:0000313" key="2">
    <source>
        <dbReference type="EMBL" id="CAI2387515.1"/>
    </source>
</evidence>
<keyword evidence="1" id="KW-0175">Coiled coil</keyword>
<evidence type="ECO:0000256" key="1">
    <source>
        <dbReference type="SAM" id="Coils"/>
    </source>
</evidence>
<name>A0AAD2DCB0_EUPCR</name>
<gene>
    <name evidence="2" type="ORF">ECRASSUSDP1_LOCUS29148</name>
</gene>
<sequence>MSSLRSVHQHYLWQIIFKNSIKKMRCSNNISCSHFNSLVIFNIDEIERFKDQQNLDEAWDGFLPDLETFKDVYIDLKKKYKKAEEEKQWWTFVYLLSDARALLNLIFDSELMKHYNRHLHSRSYQESKRGIIQTEGVDQSFMRNKLSKLEEDLTNKLITPLKEKLRRTTEENDHKDRQIEVMKEEQKRLEQIEQTLQEKDNESQETIQELNETIEFKSQEEAKRTAQIDELQHQITSLESTLEGSKHTLDHSQLKAIHNSITNSTTTFDSSSSLKFDLDEASSQTLLEALQLNTLPPLNKLSFKYTRGYYRPEPISKFLLNAVPQGHNSLRKFVFDAHNSPFVSVRRYLRAFERVFSHVSNLAKLICCKMTKAEFERLVVAAKHCKKIKFEYCAIETDGEVDFGDHLDDSSFEEIDFIGTGESECSDWESNDFVRFENIIKGFAKTKPRDITMTLENCNITEDKAQSILDKYGLTKITLQISGMFKSRDLCMHYYNSLS</sequence>
<feature type="coiled-coil region" evidence="1">
    <location>
        <begin position="165"/>
        <end position="248"/>
    </location>
</feature>
<dbReference type="AlphaFoldDB" id="A0AAD2DCB0"/>
<comment type="caution">
    <text evidence="2">The sequence shown here is derived from an EMBL/GenBank/DDBJ whole genome shotgun (WGS) entry which is preliminary data.</text>
</comment>
<organism evidence="2 3">
    <name type="scientific">Euplotes crassus</name>
    <dbReference type="NCBI Taxonomy" id="5936"/>
    <lineage>
        <taxon>Eukaryota</taxon>
        <taxon>Sar</taxon>
        <taxon>Alveolata</taxon>
        <taxon>Ciliophora</taxon>
        <taxon>Intramacronucleata</taxon>
        <taxon>Spirotrichea</taxon>
        <taxon>Hypotrichia</taxon>
        <taxon>Euplotida</taxon>
        <taxon>Euplotidae</taxon>
        <taxon>Moneuplotes</taxon>
    </lineage>
</organism>
<keyword evidence="3" id="KW-1185">Reference proteome</keyword>
<protein>
    <submittedName>
        <fullName evidence="2">Uncharacterized protein</fullName>
    </submittedName>
</protein>
<evidence type="ECO:0000313" key="3">
    <source>
        <dbReference type="Proteomes" id="UP001295684"/>
    </source>
</evidence>
<proteinExistence type="predicted"/>
<dbReference type="EMBL" id="CAMPGE010030020">
    <property type="protein sequence ID" value="CAI2387515.1"/>
    <property type="molecule type" value="Genomic_DNA"/>
</dbReference>
<reference evidence="2" key="1">
    <citation type="submission" date="2023-07" db="EMBL/GenBank/DDBJ databases">
        <authorList>
            <consortium name="AG Swart"/>
            <person name="Singh M."/>
            <person name="Singh A."/>
            <person name="Seah K."/>
            <person name="Emmerich C."/>
        </authorList>
    </citation>
    <scope>NUCLEOTIDE SEQUENCE</scope>
    <source>
        <strain evidence="2">DP1</strain>
    </source>
</reference>